<feature type="compositionally biased region" description="Polar residues" evidence="2">
    <location>
        <begin position="260"/>
        <end position="294"/>
    </location>
</feature>
<dbReference type="GO" id="GO:0006508">
    <property type="term" value="P:proteolysis"/>
    <property type="evidence" value="ECO:0007669"/>
    <property type="project" value="InterPro"/>
</dbReference>
<feature type="compositionally biased region" description="Gly residues" evidence="2">
    <location>
        <begin position="393"/>
        <end position="404"/>
    </location>
</feature>
<feature type="compositionally biased region" description="Low complexity" evidence="2">
    <location>
        <begin position="319"/>
        <end position="340"/>
    </location>
</feature>
<dbReference type="GO" id="GO:0005737">
    <property type="term" value="C:cytoplasm"/>
    <property type="evidence" value="ECO:0007669"/>
    <property type="project" value="TreeGrafter"/>
</dbReference>
<dbReference type="PANTHER" id="PTHR48104:SF30">
    <property type="entry name" value="METACASPASE-1"/>
    <property type="match status" value="1"/>
</dbReference>
<dbReference type="Gene3D" id="3.40.50.12660">
    <property type="match status" value="1"/>
</dbReference>
<evidence type="ECO:0000313" key="4">
    <source>
        <dbReference type="EMBL" id="KAJ7034038.1"/>
    </source>
</evidence>
<comment type="caution">
    <text evidence="4">The sequence shown here is derived from an EMBL/GenBank/DDBJ whole genome shotgun (WGS) entry which is preliminary data.</text>
</comment>
<dbReference type="GO" id="GO:0004197">
    <property type="term" value="F:cysteine-type endopeptidase activity"/>
    <property type="evidence" value="ECO:0007669"/>
    <property type="project" value="InterPro"/>
</dbReference>
<comment type="similarity">
    <text evidence="1">Belongs to the peptidase C14B family.</text>
</comment>
<proteinExistence type="inferred from homology"/>
<feature type="region of interest" description="Disordered" evidence="2">
    <location>
        <begin position="207"/>
        <end position="428"/>
    </location>
</feature>
<sequence length="639" mass="70001">MPAQLSTAFEFLQVAMGQKRALLIGIRKTTGYSKLEAAHGDVYGMRDMLLDVWDYTEAQITVLVDDDVEDHVQPTRANILRAIADFVKDVKEDDRLFFHYAGHSTQVENLRSNSEEDGEDECLVPMDGEGNKIVDNELHDCLIKPLPSGSHLVAILDTCHAGSLLDLKHYRCNRVPVPWIWRGNRNSEDIRNNVGRRGAQMMTLSQPVDPTLHTDNSPTSTHPQRSVISVMTPVASPSSSRAPTAISPRKVDASPPSRIPTISQPASRTPTAISPSASRSPTAISLLATPTASSPPFRRGAGIFFTETDSPRTPTEIFPLSPTTASTSSFPPTTSLTPSPCTTPPPPRSGRGVTCDPPVAYPPPSRTPFPLSPPPRTASKASHLSAFPFTGDNEGGSYPGGGAANGPPARSSDSFPPIANESPKEGDNWILPQHCESPVGRFPRCESPVGRFPCNGWCRNVAQSTSIDEYDEVKADVISLAPYRDSQQAWEGKAGLSASSMLVDIIREDPNQTWRELMLRLRHAMYSLALMQHSNLKYYKGRRQAHITAYRQYIVQLDHGKRSTPSLAISDVPPDPRSTRRASYPGLTQPTIPRKLNVHAAWLEGRLKNLLGGSDMVNNFQIPELASPRPLDMDRPVRL</sequence>
<evidence type="ECO:0000256" key="1">
    <source>
        <dbReference type="ARBA" id="ARBA00009005"/>
    </source>
</evidence>
<dbReference type="PANTHER" id="PTHR48104">
    <property type="entry name" value="METACASPASE-4"/>
    <property type="match status" value="1"/>
</dbReference>
<name>A0AAD6SXB0_9AGAR</name>
<evidence type="ECO:0000259" key="3">
    <source>
        <dbReference type="Pfam" id="PF00656"/>
    </source>
</evidence>
<evidence type="ECO:0000256" key="2">
    <source>
        <dbReference type="SAM" id="MobiDB-lite"/>
    </source>
</evidence>
<keyword evidence="5" id="KW-1185">Reference proteome</keyword>
<organism evidence="4 5">
    <name type="scientific">Mycena alexandri</name>
    <dbReference type="NCBI Taxonomy" id="1745969"/>
    <lineage>
        <taxon>Eukaryota</taxon>
        <taxon>Fungi</taxon>
        <taxon>Dikarya</taxon>
        <taxon>Basidiomycota</taxon>
        <taxon>Agaricomycotina</taxon>
        <taxon>Agaricomycetes</taxon>
        <taxon>Agaricomycetidae</taxon>
        <taxon>Agaricales</taxon>
        <taxon>Marasmiineae</taxon>
        <taxon>Mycenaceae</taxon>
        <taxon>Mycena</taxon>
    </lineage>
</organism>
<feature type="region of interest" description="Disordered" evidence="2">
    <location>
        <begin position="565"/>
        <end position="590"/>
    </location>
</feature>
<dbReference type="Pfam" id="PF00656">
    <property type="entry name" value="Peptidase_C14"/>
    <property type="match status" value="1"/>
</dbReference>
<accession>A0AAD6SXB0</accession>
<reference evidence="4" key="1">
    <citation type="submission" date="2023-03" db="EMBL/GenBank/DDBJ databases">
        <title>Massive genome expansion in bonnet fungi (Mycena s.s.) driven by repeated elements and novel gene families across ecological guilds.</title>
        <authorList>
            <consortium name="Lawrence Berkeley National Laboratory"/>
            <person name="Harder C.B."/>
            <person name="Miyauchi S."/>
            <person name="Viragh M."/>
            <person name="Kuo A."/>
            <person name="Thoen E."/>
            <person name="Andreopoulos B."/>
            <person name="Lu D."/>
            <person name="Skrede I."/>
            <person name="Drula E."/>
            <person name="Henrissat B."/>
            <person name="Morin E."/>
            <person name="Kohler A."/>
            <person name="Barry K."/>
            <person name="LaButti K."/>
            <person name="Morin E."/>
            <person name="Salamov A."/>
            <person name="Lipzen A."/>
            <person name="Mereny Z."/>
            <person name="Hegedus B."/>
            <person name="Baldrian P."/>
            <person name="Stursova M."/>
            <person name="Weitz H."/>
            <person name="Taylor A."/>
            <person name="Grigoriev I.V."/>
            <person name="Nagy L.G."/>
            <person name="Martin F."/>
            <person name="Kauserud H."/>
        </authorList>
    </citation>
    <scope>NUCLEOTIDE SEQUENCE</scope>
    <source>
        <strain evidence="4">CBHHK200</strain>
    </source>
</reference>
<gene>
    <name evidence="4" type="ORF">C8F04DRAFT_1260298</name>
</gene>
<feature type="compositionally biased region" description="Polar residues" evidence="2">
    <location>
        <begin position="207"/>
        <end position="242"/>
    </location>
</feature>
<dbReference type="Proteomes" id="UP001218188">
    <property type="component" value="Unassembled WGS sequence"/>
</dbReference>
<protein>
    <submittedName>
        <fullName evidence="4">Caspase domain-containing protein</fullName>
    </submittedName>
</protein>
<dbReference type="EMBL" id="JARJCM010000060">
    <property type="protein sequence ID" value="KAJ7034038.1"/>
    <property type="molecule type" value="Genomic_DNA"/>
</dbReference>
<dbReference type="InterPro" id="IPR050452">
    <property type="entry name" value="Metacaspase"/>
</dbReference>
<dbReference type="InterPro" id="IPR011600">
    <property type="entry name" value="Pept_C14_caspase"/>
</dbReference>
<dbReference type="AlphaFoldDB" id="A0AAD6SXB0"/>
<evidence type="ECO:0000313" key="5">
    <source>
        <dbReference type="Proteomes" id="UP001218188"/>
    </source>
</evidence>
<feature type="domain" description="Peptidase C14 caspase" evidence="3">
    <location>
        <begin position="19"/>
        <end position="169"/>
    </location>
</feature>
<feature type="compositionally biased region" description="Pro residues" evidence="2">
    <location>
        <begin position="359"/>
        <end position="376"/>
    </location>
</feature>